<comment type="caution">
    <text evidence="2">The sequence shown here is derived from an EMBL/GenBank/DDBJ whole genome shotgun (WGS) entry which is preliminary data.</text>
</comment>
<keyword evidence="3" id="KW-1185">Reference proteome</keyword>
<dbReference type="Gene3D" id="2.30.110.10">
    <property type="entry name" value="Electron Transport, Fmn-binding Protein, Chain A"/>
    <property type="match status" value="1"/>
</dbReference>
<proteinExistence type="predicted"/>
<dbReference type="GO" id="GO:0016491">
    <property type="term" value="F:oxidoreductase activity"/>
    <property type="evidence" value="ECO:0007669"/>
    <property type="project" value="InterPro"/>
</dbReference>
<dbReference type="Proteomes" id="UP000694501">
    <property type="component" value="Unassembled WGS sequence"/>
</dbReference>
<evidence type="ECO:0000256" key="1">
    <source>
        <dbReference type="SAM" id="MobiDB-lite"/>
    </source>
</evidence>
<dbReference type="EMBL" id="JAELVF020000002">
    <property type="protein sequence ID" value="MBU7600191.1"/>
    <property type="molecule type" value="Genomic_DNA"/>
</dbReference>
<dbReference type="RefSeq" id="WP_211039167.1">
    <property type="nucleotide sequence ID" value="NZ_JAELVF020000002.1"/>
</dbReference>
<accession>A0A949JHF7</accession>
<dbReference type="NCBIfam" id="TIGR00026">
    <property type="entry name" value="hi_GC_TIGR00026"/>
    <property type="match status" value="1"/>
</dbReference>
<name>A0A949JHF7_9ACTN</name>
<organism evidence="2 3">
    <name type="scientific">Streptomyces tardus</name>
    <dbReference type="NCBI Taxonomy" id="2780544"/>
    <lineage>
        <taxon>Bacteria</taxon>
        <taxon>Bacillati</taxon>
        <taxon>Actinomycetota</taxon>
        <taxon>Actinomycetes</taxon>
        <taxon>Kitasatosporales</taxon>
        <taxon>Streptomycetaceae</taxon>
        <taxon>Streptomyces</taxon>
    </lineage>
</organism>
<evidence type="ECO:0000313" key="2">
    <source>
        <dbReference type="EMBL" id="MBU7600191.1"/>
    </source>
</evidence>
<dbReference type="InterPro" id="IPR004378">
    <property type="entry name" value="F420H2_quin_Rdtase"/>
</dbReference>
<dbReference type="InterPro" id="IPR012349">
    <property type="entry name" value="Split_barrel_FMN-bd"/>
</dbReference>
<dbReference type="Pfam" id="PF04075">
    <property type="entry name" value="F420H2_quin_red"/>
    <property type="match status" value="1"/>
</dbReference>
<sequence>MPSTHALTPGRLTRRVLNPFVMWLNRRGLSLHGAHTLAVRGRASGALRHAPVNPLELDGRTYLVAPRGHVQWTHNLRAAGTAELRLGKRVRPFSAVELADREKPRVLRAYARRWSEVGRYFSELGVGRDATLPQWRETAEHFPVFALTFHSPAGGGTGTGARDAAESGDAAGSGERAGGADGQATFDPVRAGGPEPGAGRP</sequence>
<protein>
    <submittedName>
        <fullName evidence="2">Nitroreductase family deazaflavin-dependent oxidoreductase</fullName>
    </submittedName>
</protein>
<reference evidence="2" key="1">
    <citation type="submission" date="2021-06" db="EMBL/GenBank/DDBJ databases">
        <title>Sequencing of actinobacteria type strains.</title>
        <authorList>
            <person name="Nguyen G.-S."/>
            <person name="Wentzel A."/>
        </authorList>
    </citation>
    <scope>NUCLEOTIDE SEQUENCE</scope>
    <source>
        <strain evidence="2">P38-E01</strain>
    </source>
</reference>
<dbReference type="AlphaFoldDB" id="A0A949JHF7"/>
<evidence type="ECO:0000313" key="3">
    <source>
        <dbReference type="Proteomes" id="UP000694501"/>
    </source>
</evidence>
<feature type="region of interest" description="Disordered" evidence="1">
    <location>
        <begin position="153"/>
        <end position="201"/>
    </location>
</feature>
<gene>
    <name evidence="2" type="ORF">JGS22_021785</name>
</gene>